<gene>
    <name evidence="2" type="ORF">PG2T_03430</name>
</gene>
<dbReference type="STRING" id="1810504.PG2T_03430"/>
<dbReference type="InterPro" id="IPR001638">
    <property type="entry name" value="Solute-binding_3/MltF_N"/>
</dbReference>
<organism evidence="2 3">
    <name type="scientific">Immundisolibacter cernigliae</name>
    <dbReference type="NCBI Taxonomy" id="1810504"/>
    <lineage>
        <taxon>Bacteria</taxon>
        <taxon>Pseudomonadati</taxon>
        <taxon>Pseudomonadota</taxon>
        <taxon>Gammaproteobacteria</taxon>
        <taxon>Immundisolibacterales</taxon>
        <taxon>Immundisolibacteraceae</taxon>
        <taxon>Immundisolibacter</taxon>
    </lineage>
</organism>
<proteinExistence type="predicted"/>
<evidence type="ECO:0000259" key="1">
    <source>
        <dbReference type="SMART" id="SM00062"/>
    </source>
</evidence>
<dbReference type="Gene3D" id="3.40.190.10">
    <property type="entry name" value="Periplasmic binding protein-like II"/>
    <property type="match status" value="2"/>
</dbReference>
<dbReference type="EMBL" id="CP014671">
    <property type="protein sequence ID" value="ANX03332.1"/>
    <property type="molecule type" value="Genomic_DNA"/>
</dbReference>
<evidence type="ECO:0000313" key="2">
    <source>
        <dbReference type="EMBL" id="ANX03332.1"/>
    </source>
</evidence>
<name>A0A1B1YRJ0_9GAMM</name>
<dbReference type="InParanoid" id="A0A1B1YRJ0"/>
<keyword evidence="3" id="KW-1185">Reference proteome</keyword>
<sequence length="304" mass="32245">MIDKRNWLRGPACAAALFAGPAFGMGQGLKVCLESGSPPLSSEARGGIDLAVARQVADWLGRPLEIVWYEVEDDADASPAAQVNGLLSAGVCQLAGGYPLVSDGLRVPLTDKYPLVLPDGTRRFVTLGTPIHTAPYRSVDFRIVLGAGKRAVSSLDELRGLRLLAEQNSLADNLLLAHGGGVLRPGVVHVPMLQAGVLAALEKGAGDAALVEGPQFDAYRLAHPDSALQDSGYRHPLQVNVGFVALETQRGLVDLFNEAIPDLLAEGDIEAEFAKQGYRLQKPVEPVVLPPLTLRLLMRPADGS</sequence>
<reference evidence="3" key="1">
    <citation type="submission" date="2016-03" db="EMBL/GenBank/DDBJ databases">
        <title>Complete genome sequence of Solimmundus cernigliae, representing a novel lineage of polycyclic aromatic hydrocarbon degraders within the Gammaproteobacteria.</title>
        <authorList>
            <person name="Singleton D.R."/>
            <person name="Dickey A.N."/>
            <person name="Scholl E.H."/>
            <person name="Wright F.A."/>
            <person name="Aitken M.D."/>
        </authorList>
    </citation>
    <scope>NUCLEOTIDE SEQUENCE [LARGE SCALE GENOMIC DNA]</scope>
    <source>
        <strain evidence="3">TR3.2</strain>
    </source>
</reference>
<dbReference type="SUPFAM" id="SSF53850">
    <property type="entry name" value="Periplasmic binding protein-like II"/>
    <property type="match status" value="1"/>
</dbReference>
<dbReference type="SMART" id="SM00062">
    <property type="entry name" value="PBPb"/>
    <property type="match status" value="1"/>
</dbReference>
<evidence type="ECO:0000313" key="3">
    <source>
        <dbReference type="Proteomes" id="UP000092952"/>
    </source>
</evidence>
<dbReference type="KEGG" id="gbi:PG2T_03430"/>
<dbReference type="RefSeq" id="WP_068802837.1">
    <property type="nucleotide sequence ID" value="NZ_CP014671.1"/>
</dbReference>
<dbReference type="Proteomes" id="UP000092952">
    <property type="component" value="Chromosome"/>
</dbReference>
<protein>
    <recommendedName>
        <fullName evidence="1">Solute-binding protein family 3/N-terminal domain-containing protein</fullName>
    </recommendedName>
</protein>
<accession>A0A1B1YRJ0</accession>
<dbReference type="AlphaFoldDB" id="A0A1B1YRJ0"/>
<dbReference type="OrthoDB" id="176845at2"/>
<feature type="domain" description="Solute-binding protein family 3/N-terminal" evidence="1">
    <location>
        <begin position="28"/>
        <end position="276"/>
    </location>
</feature>